<protein>
    <submittedName>
        <fullName evidence="1">Uncharacterized protein</fullName>
    </submittedName>
</protein>
<name>A0AAV1TSX8_9STRA</name>
<reference evidence="1" key="1">
    <citation type="submission" date="2024-01" db="EMBL/GenBank/DDBJ databases">
        <authorList>
            <person name="Webb A."/>
        </authorList>
    </citation>
    <scope>NUCLEOTIDE SEQUENCE</scope>
    <source>
        <strain evidence="1">Pm1</strain>
    </source>
</reference>
<proteinExistence type="predicted"/>
<dbReference type="AlphaFoldDB" id="A0AAV1TSX8"/>
<comment type="caution">
    <text evidence="1">The sequence shown here is derived from an EMBL/GenBank/DDBJ whole genome shotgun (WGS) entry which is preliminary data.</text>
</comment>
<organism evidence="1 2">
    <name type="scientific">Peronospora matthiolae</name>
    <dbReference type="NCBI Taxonomy" id="2874970"/>
    <lineage>
        <taxon>Eukaryota</taxon>
        <taxon>Sar</taxon>
        <taxon>Stramenopiles</taxon>
        <taxon>Oomycota</taxon>
        <taxon>Peronosporomycetes</taxon>
        <taxon>Peronosporales</taxon>
        <taxon>Peronosporaceae</taxon>
        <taxon>Peronospora</taxon>
    </lineage>
</organism>
<sequence>MEEGGDVLSHINKMITLVEQLDAVGTPVNKEDLVITHLGSLSESFAFLITALDSRADSLSWELVTSRLLNKYMKRKERGSYGVAAGQAFMTGEKKRSGRPFKMTDAFKYCVKWVIVSRNAPRGSLTTRTGSFRSVRMWRTIKMKTLTNSRLQLDWRATTSTTSRS</sequence>
<evidence type="ECO:0000313" key="2">
    <source>
        <dbReference type="Proteomes" id="UP001162060"/>
    </source>
</evidence>
<dbReference type="Pfam" id="PF14223">
    <property type="entry name" value="Retrotran_gag_2"/>
    <property type="match status" value="1"/>
</dbReference>
<accession>A0AAV1TSX8</accession>
<dbReference type="EMBL" id="CAKLBY020000087">
    <property type="protein sequence ID" value="CAK7925506.1"/>
    <property type="molecule type" value="Genomic_DNA"/>
</dbReference>
<evidence type="ECO:0000313" key="1">
    <source>
        <dbReference type="EMBL" id="CAK7925506.1"/>
    </source>
</evidence>
<dbReference type="Proteomes" id="UP001162060">
    <property type="component" value="Unassembled WGS sequence"/>
</dbReference>
<gene>
    <name evidence="1" type="ORF">PM001_LOCUS10656</name>
</gene>